<keyword evidence="2" id="KW-1133">Transmembrane helix</keyword>
<feature type="transmembrane region" description="Helical" evidence="2">
    <location>
        <begin position="404"/>
        <end position="423"/>
    </location>
</feature>
<name>A0A2T5GAQ0_9BACL</name>
<evidence type="ECO:0000313" key="4">
    <source>
        <dbReference type="Proteomes" id="UP000244016"/>
    </source>
</evidence>
<feature type="transmembrane region" description="Helical" evidence="2">
    <location>
        <begin position="377"/>
        <end position="398"/>
    </location>
</feature>
<keyword evidence="2" id="KW-0472">Membrane</keyword>
<evidence type="ECO:0000256" key="2">
    <source>
        <dbReference type="SAM" id="Phobius"/>
    </source>
</evidence>
<organism evidence="3 4">
    <name type="scientific">Brockia lithotrophica</name>
    <dbReference type="NCBI Taxonomy" id="933949"/>
    <lineage>
        <taxon>Bacteria</taxon>
        <taxon>Bacillati</taxon>
        <taxon>Bacillota</taxon>
        <taxon>Bacilli</taxon>
        <taxon>Bacillales</taxon>
        <taxon>Bacillales Family X. Incertae Sedis</taxon>
        <taxon>Brockia</taxon>
    </lineage>
</organism>
<dbReference type="GO" id="GO:0005886">
    <property type="term" value="C:plasma membrane"/>
    <property type="evidence" value="ECO:0007669"/>
    <property type="project" value="UniProtKB-SubCell"/>
</dbReference>
<protein>
    <submittedName>
        <fullName evidence="3">Permeases of the major facilitator superfamily</fullName>
    </submittedName>
</protein>
<feature type="transmembrane region" description="Helical" evidence="2">
    <location>
        <begin position="316"/>
        <end position="339"/>
    </location>
</feature>
<comment type="subcellular location">
    <subcellularLocation>
        <location evidence="1">Cell membrane</location>
        <topology evidence="1">Multi-pass membrane protein</topology>
    </subcellularLocation>
</comment>
<reference evidence="3 4" key="1">
    <citation type="submission" date="2017-08" db="EMBL/GenBank/DDBJ databases">
        <title>Burning lignite coal seam in the remote Altai Mountains harbors a hydrogen-driven thermophilic microbial community.</title>
        <authorList>
            <person name="Kadnikov V.V."/>
            <person name="Mardanov A.V."/>
            <person name="Ivasenko D."/>
            <person name="Beletsky A.V."/>
            <person name="Karnachuk O.V."/>
            <person name="Ravin N.V."/>
        </authorList>
    </citation>
    <scope>NUCLEOTIDE SEQUENCE [LARGE SCALE GENOMIC DNA]</scope>
    <source>
        <strain evidence="3">AL31</strain>
    </source>
</reference>
<feature type="transmembrane region" description="Helical" evidence="2">
    <location>
        <begin position="253"/>
        <end position="271"/>
    </location>
</feature>
<dbReference type="PANTHER" id="PTHR23526">
    <property type="entry name" value="INTEGRAL MEMBRANE TRANSPORT PROTEIN-RELATED"/>
    <property type="match status" value="1"/>
</dbReference>
<dbReference type="SUPFAM" id="SSF103473">
    <property type="entry name" value="MFS general substrate transporter"/>
    <property type="match status" value="1"/>
</dbReference>
<dbReference type="GO" id="GO:0022857">
    <property type="term" value="F:transmembrane transporter activity"/>
    <property type="evidence" value="ECO:0007669"/>
    <property type="project" value="InterPro"/>
</dbReference>
<dbReference type="InterPro" id="IPR052528">
    <property type="entry name" value="Sugar_transport-like"/>
</dbReference>
<feature type="transmembrane region" description="Helical" evidence="2">
    <location>
        <begin position="104"/>
        <end position="125"/>
    </location>
</feature>
<evidence type="ECO:0000313" key="3">
    <source>
        <dbReference type="EMBL" id="PTQ53228.1"/>
    </source>
</evidence>
<feature type="transmembrane region" description="Helical" evidence="2">
    <location>
        <begin position="38"/>
        <end position="59"/>
    </location>
</feature>
<dbReference type="Gene3D" id="1.20.1250.20">
    <property type="entry name" value="MFS general substrate transporter like domains"/>
    <property type="match status" value="2"/>
</dbReference>
<evidence type="ECO:0000256" key="1">
    <source>
        <dbReference type="ARBA" id="ARBA00004651"/>
    </source>
</evidence>
<keyword evidence="2" id="KW-0812">Transmembrane</keyword>
<dbReference type="EMBL" id="PEBW01000001">
    <property type="protein sequence ID" value="PTQ53228.1"/>
    <property type="molecule type" value="Genomic_DNA"/>
</dbReference>
<dbReference type="Pfam" id="PF07690">
    <property type="entry name" value="MFS_1"/>
    <property type="match status" value="1"/>
</dbReference>
<gene>
    <name evidence="3" type="ORF">BLITH_0308</name>
</gene>
<comment type="caution">
    <text evidence="3">The sequence shown here is derived from an EMBL/GenBank/DDBJ whole genome shotgun (WGS) entry which is preliminary data.</text>
</comment>
<feature type="transmembrane region" description="Helical" evidence="2">
    <location>
        <begin position="198"/>
        <end position="219"/>
    </location>
</feature>
<sequence length="447" mass="48900">MRVRRPPFSFRAFCRGLGNGFGAGEASSDLLWNEQMSLWNGLFAAISLTLVSSFLPLFAVEALRADDYQVALLSSLPQITTLLATIIGTVLLRAYAGEVKRLTFWSLLVTRGLLAGFILLPWLPFGRAADLLVLLVGIMAFPQALANLFWQALVGEIIPAERRNAFFSARNRLATLASMVAVLLVGAFMSAFDKRLLWPYQVFFSIALAAGLLEVYFLAQHRVSAPPPAQRVPPTFSLADLWESLREPRFRRFLGAVLFFHFAWQMAWPLFTLYNVKVARADAFWLASFTVTSLLGQLVTYGFWGRLAEVRDGRRLLGVATLGMATIPALTVLSVSLPYLALVNLWTGLFLSGVQLLIFNVLLALGEVRDRNGAIALYNAGVGIIGFLAPQVGVLVAAKLGIVGAMWVSSFLRALSALFLWLLPRCDARNESPVAPFAAAAGKGRGT</sequence>
<feature type="transmembrane region" description="Helical" evidence="2">
    <location>
        <begin position="71"/>
        <end position="92"/>
    </location>
</feature>
<dbReference type="InterPro" id="IPR036259">
    <property type="entry name" value="MFS_trans_sf"/>
</dbReference>
<feature type="transmembrane region" description="Helical" evidence="2">
    <location>
        <begin position="345"/>
        <end position="365"/>
    </location>
</feature>
<dbReference type="Proteomes" id="UP000244016">
    <property type="component" value="Unassembled WGS sequence"/>
</dbReference>
<dbReference type="InterPro" id="IPR011701">
    <property type="entry name" value="MFS"/>
</dbReference>
<proteinExistence type="predicted"/>
<accession>A0A2T5GAQ0</accession>
<dbReference type="AlphaFoldDB" id="A0A2T5GAQ0"/>
<feature type="transmembrane region" description="Helical" evidence="2">
    <location>
        <begin position="173"/>
        <end position="192"/>
    </location>
</feature>
<feature type="transmembrane region" description="Helical" evidence="2">
    <location>
        <begin position="283"/>
        <end position="304"/>
    </location>
</feature>
<dbReference type="PANTHER" id="PTHR23526:SF2">
    <property type="entry name" value="MAJOR FACILITATOR SUPERFAMILY (MFS) PROFILE DOMAIN-CONTAINING PROTEIN"/>
    <property type="match status" value="1"/>
</dbReference>
<feature type="transmembrane region" description="Helical" evidence="2">
    <location>
        <begin position="131"/>
        <end position="153"/>
    </location>
</feature>